<protein>
    <submittedName>
        <fullName evidence="1">Uncharacterized protein</fullName>
    </submittedName>
</protein>
<reference evidence="1 2" key="1">
    <citation type="submission" date="2019-04" db="EMBL/GenBank/DDBJ databases">
        <title>Sphingomonas psychrotolerans sp. nov., isolated from soil in the Tianshan Mountains, Xinjiang, China.</title>
        <authorList>
            <person name="Luo Y."/>
            <person name="Sheng H."/>
        </authorList>
    </citation>
    <scope>NUCLEOTIDE SEQUENCE [LARGE SCALE GENOMIC DNA]</scope>
    <source>
        <strain evidence="1 2">ZFGT-11</strain>
    </source>
</reference>
<keyword evidence="2" id="KW-1185">Reference proteome</keyword>
<name>A0A4S1X362_9SPHN</name>
<dbReference type="AlphaFoldDB" id="A0A4S1X362"/>
<dbReference type="RefSeq" id="WP_135965290.1">
    <property type="nucleotide sequence ID" value="NZ_SRXT01000007.1"/>
</dbReference>
<evidence type="ECO:0000313" key="1">
    <source>
        <dbReference type="EMBL" id="TGX50374.1"/>
    </source>
</evidence>
<proteinExistence type="predicted"/>
<accession>A0A4S1X362</accession>
<organism evidence="1 2">
    <name type="scientific">Sphingomonas gei</name>
    <dbReference type="NCBI Taxonomy" id="1395960"/>
    <lineage>
        <taxon>Bacteria</taxon>
        <taxon>Pseudomonadati</taxon>
        <taxon>Pseudomonadota</taxon>
        <taxon>Alphaproteobacteria</taxon>
        <taxon>Sphingomonadales</taxon>
        <taxon>Sphingomonadaceae</taxon>
        <taxon>Sphingomonas</taxon>
    </lineage>
</organism>
<evidence type="ECO:0000313" key="2">
    <source>
        <dbReference type="Proteomes" id="UP000306147"/>
    </source>
</evidence>
<dbReference type="Proteomes" id="UP000306147">
    <property type="component" value="Unassembled WGS sequence"/>
</dbReference>
<sequence>MNLRLYDADGQLMVRTSLESIEVHNDISIRAGLVEPNALPMPFEGMVEVEIVSSENLRFTFPAILAVYESNGCFSSVHSAGRVRNADEVKSRSTSEETNWTCKFVPGEGGRHAVTPFFHYFVGAEPLAGHERIEVNLRDPRGHVVTTRSVDVGHMTPFSSRIFFADEIFDLADVAEGSFLSVKLAAYDVFPRLVVGNYHRGPDFLEVTHSFPLTEFLDFCPVPDPVAAAGTFGSLLTAQTASGLALSVRVFPTNCRGSVEASVDTKRFSDARLAATGERFDMASEPGTPGIEFVLAPEEEMRVLHLRGNEIPSRLNASYRYSVAGTDGRFSTDIATGAKSSVYPPKGRHWGHGCVGGGFESVILFHNNTHTPTATRENVGEIRIVGDGIDRTFPVAVEAESCVALNLASLLDLPDSGEPRFLSWFLSMKVPVGETFWVSYRPDGAIFGEHGF</sequence>
<gene>
    <name evidence="1" type="ORF">E5A73_18360</name>
</gene>
<comment type="caution">
    <text evidence="1">The sequence shown here is derived from an EMBL/GenBank/DDBJ whole genome shotgun (WGS) entry which is preliminary data.</text>
</comment>
<dbReference type="EMBL" id="SRXT01000007">
    <property type="protein sequence ID" value="TGX50374.1"/>
    <property type="molecule type" value="Genomic_DNA"/>
</dbReference>